<protein>
    <submittedName>
        <fullName evidence="2">Uncharacterized protein</fullName>
    </submittedName>
</protein>
<comment type="caution">
    <text evidence="2">The sequence shown here is derived from an EMBL/GenBank/DDBJ whole genome shotgun (WGS) entry which is preliminary data.</text>
</comment>
<dbReference type="GeneID" id="33572857"/>
<dbReference type="EMBL" id="MCFF01000020">
    <property type="protein sequence ID" value="ORZ14857.1"/>
    <property type="molecule type" value="Genomic_DNA"/>
</dbReference>
<dbReference type="Proteomes" id="UP000193648">
    <property type="component" value="Unassembled WGS sequence"/>
</dbReference>
<evidence type="ECO:0000313" key="2">
    <source>
        <dbReference type="EMBL" id="ORZ14857.1"/>
    </source>
</evidence>
<dbReference type="RefSeq" id="XP_021880989.1">
    <property type="nucleotide sequence ID" value="XM_022031016.1"/>
</dbReference>
<evidence type="ECO:0000313" key="3">
    <source>
        <dbReference type="Proteomes" id="UP000193648"/>
    </source>
</evidence>
<reference evidence="2 3" key="1">
    <citation type="submission" date="2016-07" db="EMBL/GenBank/DDBJ databases">
        <title>Pervasive Adenine N6-methylation of Active Genes in Fungi.</title>
        <authorList>
            <consortium name="DOE Joint Genome Institute"/>
            <person name="Mondo S.J."/>
            <person name="Dannebaum R.O."/>
            <person name="Kuo R.C."/>
            <person name="Labutti K."/>
            <person name="Haridas S."/>
            <person name="Kuo A."/>
            <person name="Salamov A."/>
            <person name="Ahrendt S.R."/>
            <person name="Lipzen A."/>
            <person name="Sullivan W."/>
            <person name="Andreopoulos W.B."/>
            <person name="Clum A."/>
            <person name="Lindquist E."/>
            <person name="Daum C."/>
            <person name="Ramamoorthy G.K."/>
            <person name="Gryganskyi A."/>
            <person name="Culley D."/>
            <person name="Magnuson J.K."/>
            <person name="James T.Y."/>
            <person name="O'Malley M.A."/>
            <person name="Stajich J.E."/>
            <person name="Spatafora J.W."/>
            <person name="Visel A."/>
            <person name="Grigoriev I.V."/>
        </authorList>
    </citation>
    <scope>NUCLEOTIDE SEQUENCE [LARGE SCALE GENOMIC DNA]</scope>
    <source>
        <strain evidence="2 3">NRRL 3116</strain>
    </source>
</reference>
<gene>
    <name evidence="2" type="ORF">BCR41DRAFT_77714</name>
</gene>
<feature type="transmembrane region" description="Helical" evidence="1">
    <location>
        <begin position="46"/>
        <end position="68"/>
    </location>
</feature>
<sequence length="123" mass="14019">MVKSLACSQPSLSFILRFLLLPVASFHSLFITFPSRKSQVPLDSDFFFFFFFISVHSVGSCNSCQIYLDFDMIGAGKHRLYLPRVLFRKRDAKYKIVISAAFHLHSLSLQEHPRLAICANANS</sequence>
<accession>A0A1Y2GNC1</accession>
<name>A0A1Y2GNC1_9FUNG</name>
<keyword evidence="1" id="KW-0812">Transmembrane</keyword>
<dbReference type="AlphaFoldDB" id="A0A1Y2GNC1"/>
<keyword evidence="1" id="KW-1133">Transmembrane helix</keyword>
<feature type="transmembrane region" description="Helical" evidence="1">
    <location>
        <begin position="12"/>
        <end position="34"/>
    </location>
</feature>
<organism evidence="2 3">
    <name type="scientific">Lobosporangium transversale</name>
    <dbReference type="NCBI Taxonomy" id="64571"/>
    <lineage>
        <taxon>Eukaryota</taxon>
        <taxon>Fungi</taxon>
        <taxon>Fungi incertae sedis</taxon>
        <taxon>Mucoromycota</taxon>
        <taxon>Mortierellomycotina</taxon>
        <taxon>Mortierellomycetes</taxon>
        <taxon>Mortierellales</taxon>
        <taxon>Mortierellaceae</taxon>
        <taxon>Lobosporangium</taxon>
    </lineage>
</organism>
<keyword evidence="1" id="KW-0472">Membrane</keyword>
<dbReference type="InParanoid" id="A0A1Y2GNC1"/>
<evidence type="ECO:0000256" key="1">
    <source>
        <dbReference type="SAM" id="Phobius"/>
    </source>
</evidence>
<keyword evidence="3" id="KW-1185">Reference proteome</keyword>
<proteinExistence type="predicted"/>